<dbReference type="AlphaFoldDB" id="G3IN22"/>
<gene>
    <name evidence="1" type="ORF">I79_025334</name>
</gene>
<evidence type="ECO:0000313" key="2">
    <source>
        <dbReference type="Proteomes" id="UP000001075"/>
    </source>
</evidence>
<organism evidence="1 2">
    <name type="scientific">Cricetulus griseus</name>
    <name type="common">Chinese hamster</name>
    <name type="synonym">Cricetulus barabensis griseus</name>
    <dbReference type="NCBI Taxonomy" id="10029"/>
    <lineage>
        <taxon>Eukaryota</taxon>
        <taxon>Metazoa</taxon>
        <taxon>Chordata</taxon>
        <taxon>Craniata</taxon>
        <taxon>Vertebrata</taxon>
        <taxon>Euteleostomi</taxon>
        <taxon>Mammalia</taxon>
        <taxon>Eutheria</taxon>
        <taxon>Euarchontoglires</taxon>
        <taxon>Glires</taxon>
        <taxon>Rodentia</taxon>
        <taxon>Myomorpha</taxon>
        <taxon>Muroidea</taxon>
        <taxon>Cricetidae</taxon>
        <taxon>Cricetinae</taxon>
        <taxon>Cricetulus</taxon>
    </lineage>
</organism>
<reference evidence="2" key="1">
    <citation type="journal article" date="2011" name="Nat. Biotechnol.">
        <title>The genomic sequence of the Chinese hamster ovary (CHO)-K1 cell line.</title>
        <authorList>
            <person name="Xu X."/>
            <person name="Nagarajan H."/>
            <person name="Lewis N.E."/>
            <person name="Pan S."/>
            <person name="Cai Z."/>
            <person name="Liu X."/>
            <person name="Chen W."/>
            <person name="Xie M."/>
            <person name="Wang W."/>
            <person name="Hammond S."/>
            <person name="Andersen M.R."/>
            <person name="Neff N."/>
            <person name="Passarelli B."/>
            <person name="Koh W."/>
            <person name="Fan H.C."/>
            <person name="Wang J."/>
            <person name="Gui Y."/>
            <person name="Lee K.H."/>
            <person name="Betenbaugh M.J."/>
            <person name="Quake S.R."/>
            <person name="Famili I."/>
            <person name="Palsson B.O."/>
            <person name="Wang J."/>
        </authorList>
    </citation>
    <scope>NUCLEOTIDE SEQUENCE [LARGE SCALE GENOMIC DNA]</scope>
    <source>
        <strain evidence="2">CHO K1 cell line</strain>
    </source>
</reference>
<dbReference type="InParanoid" id="G3IN22"/>
<dbReference type="EMBL" id="JH005350">
    <property type="protein sequence ID" value="EGW14967.1"/>
    <property type="molecule type" value="Genomic_DNA"/>
</dbReference>
<dbReference type="Proteomes" id="UP000001075">
    <property type="component" value="Unassembled WGS sequence"/>
</dbReference>
<protein>
    <submittedName>
        <fullName evidence="1">Uncharacterized protein</fullName>
    </submittedName>
</protein>
<evidence type="ECO:0000313" key="1">
    <source>
        <dbReference type="EMBL" id="EGW14967.1"/>
    </source>
</evidence>
<sequence>MTEQFGCPTGGPGSLTYLVESALWRENSNVAVKTGAGTTGHGVPTISSTHCTP</sequence>
<proteinExistence type="predicted"/>
<accession>G3IN22</accession>
<name>G3IN22_CRIGR</name>